<name>A0A6I3WAB0_9PSED</name>
<comment type="caution">
    <text evidence="5">The sequence shown here is derived from an EMBL/GenBank/DDBJ whole genome shotgun (WGS) entry which is preliminary data.</text>
</comment>
<evidence type="ECO:0000313" key="5">
    <source>
        <dbReference type="EMBL" id="MUF03646.1"/>
    </source>
</evidence>
<feature type="domain" description="DUF7088" evidence="4">
    <location>
        <begin position="38"/>
        <end position="138"/>
    </location>
</feature>
<evidence type="ECO:0000256" key="2">
    <source>
        <dbReference type="SAM" id="Phobius"/>
    </source>
</evidence>
<evidence type="ECO:0000259" key="3">
    <source>
        <dbReference type="Pfam" id="PF09822"/>
    </source>
</evidence>
<organism evidence="5 6">
    <name type="scientific">Pseudomonas spelaei</name>
    <dbReference type="NCBI Taxonomy" id="1055469"/>
    <lineage>
        <taxon>Bacteria</taxon>
        <taxon>Pseudomonadati</taxon>
        <taxon>Pseudomonadota</taxon>
        <taxon>Gammaproteobacteria</taxon>
        <taxon>Pseudomonadales</taxon>
        <taxon>Pseudomonadaceae</taxon>
        <taxon>Pseudomonas</taxon>
    </lineage>
</organism>
<accession>A0A6I3WAB0</accession>
<protein>
    <submittedName>
        <fullName evidence="5">ABC transporter</fullName>
    </submittedName>
</protein>
<keyword evidence="1" id="KW-0175">Coiled coil</keyword>
<keyword evidence="2" id="KW-0812">Transmembrane</keyword>
<dbReference type="Pfam" id="PF09822">
    <property type="entry name" value="ABC_transp_aux"/>
    <property type="match status" value="1"/>
</dbReference>
<proteinExistence type="predicted"/>
<evidence type="ECO:0000256" key="1">
    <source>
        <dbReference type="SAM" id="Coils"/>
    </source>
</evidence>
<dbReference type="Pfam" id="PF23357">
    <property type="entry name" value="DUF7088"/>
    <property type="match status" value="1"/>
</dbReference>
<feature type="transmembrane region" description="Helical" evidence="2">
    <location>
        <begin position="580"/>
        <end position="602"/>
    </location>
</feature>
<keyword evidence="2" id="KW-0472">Membrane</keyword>
<dbReference type="RefSeq" id="WP_155582037.1">
    <property type="nucleotide sequence ID" value="NZ_JBHSTH010000021.1"/>
</dbReference>
<dbReference type="EMBL" id="WNNK01000003">
    <property type="protein sequence ID" value="MUF03646.1"/>
    <property type="molecule type" value="Genomic_DNA"/>
</dbReference>
<sequence length="615" mass="69422">MKRVMYSGAGLLVVALLFLVFNIGVGKWLTGVRLDLTEHKLYSISPGTRQILSGLEKPIDLYFFYSNSGSKELVPLRGYALRVEELLKAYEREAGGKLRLHIIDPQPFSDEEDRANGFGLQAMPLRQGVAPVYFGLVGTDSHNNAQVIPFFPLEQEERLEYDISRLIQTLAQPKRPVVGLLSTLPVNGGFDMSRQRKIEPWVLIQEIRREFELRELMSDVAQIPPEITVLMLVHPQKLTQSTLYAIDQFVLRGGKLLAFVDPLSEQDPGAEHFGITSKDKSSDLAPLFKAWGVQMQPGKLLADGSYALFDSAGEGRRPIPRPFTLELPQAALSRDDPSTSGLESISLSTVGIIEPIEGATTRFTPLMHSSDYAMPLDVIRFEKTVDLDRLMQEFPLHSQRYVTAARIQGPARSAFADGIDGHRDGLKQTQQINVIVVADTDLLSDRMWLHIQDFNGRPIPQPWTDNASFVINALDNLSGSDALNSLRSRGRYSRPFTVVEQMQRKAEASFREKQSALQRRLDETERKLAQLQELRVDKTQAPDAQQQAAIRQFEQEKMRIRQQLREVQYQLNVDIDALGGLLKVVNIILVPLLLTLCMLMVWGIRRVRQKRSLCR</sequence>
<keyword evidence="2" id="KW-1133">Transmembrane helix</keyword>
<dbReference type="InterPro" id="IPR055396">
    <property type="entry name" value="DUF7088"/>
</dbReference>
<dbReference type="InterPro" id="IPR019196">
    <property type="entry name" value="ABC_transp_unknown"/>
</dbReference>
<feature type="coiled-coil region" evidence="1">
    <location>
        <begin position="499"/>
        <end position="570"/>
    </location>
</feature>
<evidence type="ECO:0000259" key="4">
    <source>
        <dbReference type="Pfam" id="PF23357"/>
    </source>
</evidence>
<dbReference type="OrthoDB" id="9777219at2"/>
<feature type="domain" description="ABC-type uncharacterised transport system" evidence="3">
    <location>
        <begin position="175"/>
        <end position="473"/>
    </location>
</feature>
<evidence type="ECO:0000313" key="6">
    <source>
        <dbReference type="Proteomes" id="UP000438196"/>
    </source>
</evidence>
<dbReference type="Proteomes" id="UP000438196">
    <property type="component" value="Unassembled WGS sequence"/>
</dbReference>
<keyword evidence="6" id="KW-1185">Reference proteome</keyword>
<gene>
    <name evidence="5" type="ORF">GNF76_04835</name>
</gene>
<dbReference type="AlphaFoldDB" id="A0A6I3WAB0"/>
<reference evidence="5 6" key="1">
    <citation type="submission" date="2019-11" db="EMBL/GenBank/DDBJ databases">
        <title>Pseudomonas karstica sp. nov. and Pseudomonas spelaei sp. nov. from karst caves.</title>
        <authorList>
            <person name="Zeman M."/>
        </authorList>
    </citation>
    <scope>NUCLEOTIDE SEQUENCE [LARGE SCALE GENOMIC DNA]</scope>
    <source>
        <strain evidence="5 6">CCM 7893</strain>
    </source>
</reference>